<dbReference type="InterPro" id="IPR052356">
    <property type="entry name" value="Thiol_S-MT"/>
</dbReference>
<dbReference type="Proteomes" id="UP000244005">
    <property type="component" value="Unassembled WGS sequence"/>
</dbReference>
<dbReference type="GO" id="GO:0008757">
    <property type="term" value="F:S-adenosylmethionine-dependent methyltransferase activity"/>
    <property type="evidence" value="ECO:0007669"/>
    <property type="project" value="InterPro"/>
</dbReference>
<dbReference type="OrthoDB" id="416496at2759"/>
<accession>A0A2R6WPX2</accession>
<dbReference type="InterPro" id="IPR013216">
    <property type="entry name" value="Methyltransf_11"/>
</dbReference>
<organism evidence="3 4">
    <name type="scientific">Marchantia polymorpha</name>
    <name type="common">Common liverwort</name>
    <name type="synonym">Marchantia aquatica</name>
    <dbReference type="NCBI Taxonomy" id="3197"/>
    <lineage>
        <taxon>Eukaryota</taxon>
        <taxon>Viridiplantae</taxon>
        <taxon>Streptophyta</taxon>
        <taxon>Embryophyta</taxon>
        <taxon>Marchantiophyta</taxon>
        <taxon>Marchantiopsida</taxon>
        <taxon>Marchantiidae</taxon>
        <taxon>Marchantiales</taxon>
        <taxon>Marchantiaceae</taxon>
        <taxon>Marchantia</taxon>
    </lineage>
</organism>
<dbReference type="SUPFAM" id="SSF53335">
    <property type="entry name" value="S-adenosyl-L-methionine-dependent methyltransferases"/>
    <property type="match status" value="1"/>
</dbReference>
<evidence type="ECO:0000313" key="3">
    <source>
        <dbReference type="EMBL" id="PTQ35896.1"/>
    </source>
</evidence>
<protein>
    <recommendedName>
        <fullName evidence="2">Methyltransferase type 11 domain-containing protein</fullName>
    </recommendedName>
</protein>
<reference evidence="4" key="1">
    <citation type="journal article" date="2017" name="Cell">
        <title>Insights into land plant evolution garnered from the Marchantia polymorpha genome.</title>
        <authorList>
            <person name="Bowman J.L."/>
            <person name="Kohchi T."/>
            <person name="Yamato K.T."/>
            <person name="Jenkins J."/>
            <person name="Shu S."/>
            <person name="Ishizaki K."/>
            <person name="Yamaoka S."/>
            <person name="Nishihama R."/>
            <person name="Nakamura Y."/>
            <person name="Berger F."/>
            <person name="Adam C."/>
            <person name="Aki S.S."/>
            <person name="Althoff F."/>
            <person name="Araki T."/>
            <person name="Arteaga-Vazquez M.A."/>
            <person name="Balasubrmanian S."/>
            <person name="Barry K."/>
            <person name="Bauer D."/>
            <person name="Boehm C.R."/>
            <person name="Briginshaw L."/>
            <person name="Caballero-Perez J."/>
            <person name="Catarino B."/>
            <person name="Chen F."/>
            <person name="Chiyoda S."/>
            <person name="Chovatia M."/>
            <person name="Davies K.M."/>
            <person name="Delmans M."/>
            <person name="Demura T."/>
            <person name="Dierschke T."/>
            <person name="Dolan L."/>
            <person name="Dorantes-Acosta A.E."/>
            <person name="Eklund D.M."/>
            <person name="Florent S.N."/>
            <person name="Flores-Sandoval E."/>
            <person name="Fujiyama A."/>
            <person name="Fukuzawa H."/>
            <person name="Galik B."/>
            <person name="Grimanelli D."/>
            <person name="Grimwood J."/>
            <person name="Grossniklaus U."/>
            <person name="Hamada T."/>
            <person name="Haseloff J."/>
            <person name="Hetherington A.J."/>
            <person name="Higo A."/>
            <person name="Hirakawa Y."/>
            <person name="Hundley H.N."/>
            <person name="Ikeda Y."/>
            <person name="Inoue K."/>
            <person name="Inoue S.I."/>
            <person name="Ishida S."/>
            <person name="Jia Q."/>
            <person name="Kakita M."/>
            <person name="Kanazawa T."/>
            <person name="Kawai Y."/>
            <person name="Kawashima T."/>
            <person name="Kennedy M."/>
            <person name="Kinose K."/>
            <person name="Kinoshita T."/>
            <person name="Kohara Y."/>
            <person name="Koide E."/>
            <person name="Komatsu K."/>
            <person name="Kopischke S."/>
            <person name="Kubo M."/>
            <person name="Kyozuka J."/>
            <person name="Lagercrantz U."/>
            <person name="Lin S.S."/>
            <person name="Lindquist E."/>
            <person name="Lipzen A.M."/>
            <person name="Lu C.W."/>
            <person name="De Luna E."/>
            <person name="Martienssen R.A."/>
            <person name="Minamino N."/>
            <person name="Mizutani M."/>
            <person name="Mizutani M."/>
            <person name="Mochizuki N."/>
            <person name="Monte I."/>
            <person name="Mosher R."/>
            <person name="Nagasaki H."/>
            <person name="Nakagami H."/>
            <person name="Naramoto S."/>
            <person name="Nishitani K."/>
            <person name="Ohtani M."/>
            <person name="Okamoto T."/>
            <person name="Okumura M."/>
            <person name="Phillips J."/>
            <person name="Pollak B."/>
            <person name="Reinders A."/>
            <person name="Rovekamp M."/>
            <person name="Sano R."/>
            <person name="Sawa S."/>
            <person name="Schmid M.W."/>
            <person name="Shirakawa M."/>
            <person name="Solano R."/>
            <person name="Spunde A."/>
            <person name="Suetsugu N."/>
            <person name="Sugano S."/>
            <person name="Sugiyama A."/>
            <person name="Sun R."/>
            <person name="Suzuki Y."/>
            <person name="Takenaka M."/>
            <person name="Takezawa D."/>
            <person name="Tomogane H."/>
            <person name="Tsuzuki M."/>
            <person name="Ueda T."/>
            <person name="Umeda M."/>
            <person name="Ward J.M."/>
            <person name="Watanabe Y."/>
            <person name="Yazaki K."/>
            <person name="Yokoyama R."/>
            <person name="Yoshitake Y."/>
            <person name="Yotsui I."/>
            <person name="Zachgo S."/>
            <person name="Schmutz J."/>
        </authorList>
    </citation>
    <scope>NUCLEOTIDE SEQUENCE [LARGE SCALE GENOMIC DNA]</scope>
    <source>
        <strain evidence="4">Tak-1</strain>
    </source>
</reference>
<gene>
    <name evidence="3" type="ORF">MARPO_0068s0103</name>
</gene>
<dbReference type="EMBL" id="KZ772740">
    <property type="protein sequence ID" value="PTQ35896.1"/>
    <property type="molecule type" value="Genomic_DNA"/>
</dbReference>
<keyword evidence="4" id="KW-1185">Reference proteome</keyword>
<evidence type="ECO:0000313" key="4">
    <source>
        <dbReference type="Proteomes" id="UP000244005"/>
    </source>
</evidence>
<dbReference type="Gramene" id="Mp7g09500.1">
    <property type="protein sequence ID" value="Mp7g09500.1.cds"/>
    <property type="gene ID" value="Mp7g09500"/>
</dbReference>
<dbReference type="InterPro" id="IPR029063">
    <property type="entry name" value="SAM-dependent_MTases_sf"/>
</dbReference>
<feature type="region of interest" description="Disordered" evidence="1">
    <location>
        <begin position="301"/>
        <end position="323"/>
    </location>
</feature>
<dbReference type="AlphaFoldDB" id="A0A2R6WPX2"/>
<evidence type="ECO:0000259" key="2">
    <source>
        <dbReference type="Pfam" id="PF08241"/>
    </source>
</evidence>
<dbReference type="PANTHER" id="PTHR45036">
    <property type="entry name" value="METHYLTRANSFERASE LIKE 7B"/>
    <property type="match status" value="1"/>
</dbReference>
<dbReference type="PANTHER" id="PTHR45036:SF1">
    <property type="entry name" value="METHYLTRANSFERASE LIKE 7A"/>
    <property type="match status" value="1"/>
</dbReference>
<proteinExistence type="predicted"/>
<dbReference type="Gene3D" id="3.40.50.150">
    <property type="entry name" value="Vaccinia Virus protein VP39"/>
    <property type="match status" value="1"/>
</dbReference>
<feature type="domain" description="Methyltransferase type 11" evidence="2">
    <location>
        <begin position="140"/>
        <end position="228"/>
    </location>
</feature>
<evidence type="ECO:0000256" key="1">
    <source>
        <dbReference type="SAM" id="MobiDB-lite"/>
    </source>
</evidence>
<name>A0A2R6WPX2_MARPO</name>
<sequence length="323" mass="35829">MMGLAGCELFRVLTTPVQFPCRTTVSATRALFAIPDREDDRRIRSLSALRDVHYYVCPALLSRVPAFTTGRRWERRRPVAMAGALSEVSPATIVGLSTALSFVLLRAFVYFRMEYIIASMLGRHVPRGGAKVVELDIREGRNMYYYPSDTVQVVAVSSNPNRTLLENQAIKAGVPIQIKLSGASTLGLPANTMDAVVSVKAFCNIPDAEVKNTLREAIKVLQPGKPFIFVEPVGAKNPVVRAAQNGIQAIYNFTRSKRVVTRDLLQYIQEMDGLEEVEYEEIFGFFDPQLVGVAKKKPTDKVNLEKASQESPSVKRGFKKSKA</sequence>
<dbReference type="Pfam" id="PF08241">
    <property type="entry name" value="Methyltransf_11"/>
    <property type="match status" value="1"/>
</dbReference>